<dbReference type="Gene3D" id="3.40.50.410">
    <property type="entry name" value="von Willebrand factor, type A domain"/>
    <property type="match status" value="1"/>
</dbReference>
<dbReference type="OrthoDB" id="9790144at2"/>
<reference evidence="1 2" key="1">
    <citation type="submission" date="2015-04" db="EMBL/GenBank/DDBJ databases">
        <title>Taxonomic description and genome sequence of Bacillus campisalis sp. nov., a novel member of the genus Bacillus isolated from solar saltern.</title>
        <authorList>
            <person name="Mathan Kumar R."/>
            <person name="Kaur G."/>
            <person name="Kumar A."/>
            <person name="Singh N.K."/>
            <person name="Kaur N."/>
            <person name="Kumar N."/>
            <person name="Mayilraj S."/>
        </authorList>
    </citation>
    <scope>NUCLEOTIDE SEQUENCE [LARGE SCALE GENOMIC DNA]</scope>
    <source>
        <strain evidence="1 2">SA2-6</strain>
    </source>
</reference>
<dbReference type="SUPFAM" id="SSF53300">
    <property type="entry name" value="vWA-like"/>
    <property type="match status" value="1"/>
</dbReference>
<protein>
    <submittedName>
        <fullName evidence="1">von Willebrand factor type A</fullName>
    </submittedName>
</protein>
<dbReference type="PATRIC" id="fig|1408103.3.peg.3036"/>
<evidence type="ECO:0000313" key="1">
    <source>
        <dbReference type="EMBL" id="KKK37540.1"/>
    </source>
</evidence>
<dbReference type="RefSeq" id="WP_046524385.1">
    <property type="nucleotide sequence ID" value="NZ_LAYY01000014.1"/>
</dbReference>
<gene>
    <name evidence="1" type="ORF">WQ57_13510</name>
</gene>
<dbReference type="Proteomes" id="UP000034166">
    <property type="component" value="Unassembled WGS sequence"/>
</dbReference>
<organism evidence="1 2">
    <name type="scientific">Mesobacillus campisalis</name>
    <dbReference type="NCBI Taxonomy" id="1408103"/>
    <lineage>
        <taxon>Bacteria</taxon>
        <taxon>Bacillati</taxon>
        <taxon>Bacillota</taxon>
        <taxon>Bacilli</taxon>
        <taxon>Bacillales</taxon>
        <taxon>Bacillaceae</taxon>
        <taxon>Mesobacillus</taxon>
    </lineage>
</organism>
<keyword evidence="2" id="KW-1185">Reference proteome</keyword>
<dbReference type="CDD" id="cd00198">
    <property type="entry name" value="vWFA"/>
    <property type="match status" value="1"/>
</dbReference>
<name>A0A0M2SY47_9BACI</name>
<proteinExistence type="predicted"/>
<dbReference type="EMBL" id="LAYY01000014">
    <property type="protein sequence ID" value="KKK37540.1"/>
    <property type="molecule type" value="Genomic_DNA"/>
</dbReference>
<dbReference type="InterPro" id="IPR036465">
    <property type="entry name" value="vWFA_dom_sf"/>
</dbReference>
<evidence type="ECO:0000313" key="2">
    <source>
        <dbReference type="Proteomes" id="UP000034166"/>
    </source>
</evidence>
<dbReference type="AlphaFoldDB" id="A0A0M2SY47"/>
<comment type="caution">
    <text evidence="1">The sequence shown here is derived from an EMBL/GenBank/DDBJ whole genome shotgun (WGS) entry which is preliminary data.</text>
</comment>
<accession>A0A0M2SY47</accession>
<sequence length="193" mass="21544">MNTNLTEIIFLLDRSGSMAGLEKDTVGGFNAFIQKQCQLEGETRVTAVLFDDQYEVLWDGVEASAARLGDQYYVRGCTALLDAAGKTIVDVGNRLARTSEENRPGKVIFVITTDGEENASTEFTYEKLKQLIHHQQEKYNWEFIFMGANIDAAAEAGSLGIDNSRAYQFEGTEKGIENMYETVFEAVAEIREK</sequence>